<organism evidence="2 3">
    <name type="scientific">Robinsoniella peoriensis</name>
    <dbReference type="NCBI Taxonomy" id="180332"/>
    <lineage>
        <taxon>Bacteria</taxon>
        <taxon>Bacillati</taxon>
        <taxon>Bacillota</taxon>
        <taxon>Clostridia</taxon>
        <taxon>Lachnospirales</taxon>
        <taxon>Lachnospiraceae</taxon>
        <taxon>Robinsoniella</taxon>
    </lineage>
</organism>
<dbReference type="PANTHER" id="PTHR22946:SF0">
    <property type="entry name" value="DIENELACTONE HYDROLASE DOMAIN-CONTAINING PROTEIN"/>
    <property type="match status" value="1"/>
</dbReference>
<dbReference type="STRING" id="180332.GCA_000797495_00104"/>
<reference evidence="2 3" key="1">
    <citation type="journal article" date="2019" name="Anaerobe">
        <title>Detection of Robinsoniella peoriensis in multiple bone samples of a trauma patient.</title>
        <authorList>
            <person name="Schrottner P."/>
            <person name="Hartwich K."/>
            <person name="Bunk B."/>
            <person name="Schober I."/>
            <person name="Helbig S."/>
            <person name="Rudolph W.W."/>
            <person name="Gunzer F."/>
        </authorList>
    </citation>
    <scope>NUCLEOTIDE SEQUENCE [LARGE SCALE GENOMIC DNA]</scope>
    <source>
        <strain evidence="2 3">DSM 106044</strain>
    </source>
</reference>
<name>A0A4U8Q1G5_9FIRM</name>
<sequence length="295" mass="33678">MLMEFRKYFYSCGVKKSMVINIDEQFLEQKLPIILLCHGHSRHKNDGLDVLSDHLVQSGFCTARFDFRGCSSLDPDRYELYCATQWPEDLLSAVSYISTLPCVDKNRIGVAGISMGASTAVYVSGIDTRIKSTVSMSGIGNCYEWMKGVWSRNEGDFQYFLKILEKDEEITAATGKSQLIHTLEMYHSSEEEKKNLQLDSFLNNDINAFVSLSSLRNMMSYRPIEKCGSIHHPIFFAHGEKDELVPAEESMQMYQAAASSIKKIKIYEGIDHNIPMDPNRQIVFEDISKWFQETL</sequence>
<dbReference type="Proteomes" id="UP000306509">
    <property type="component" value="Unassembled WGS sequence"/>
</dbReference>
<accession>A0A4U8Q1G5</accession>
<gene>
    <name evidence="2" type="ORF">DSM106044_04654</name>
</gene>
<dbReference type="InterPro" id="IPR022742">
    <property type="entry name" value="Hydrolase_4"/>
</dbReference>
<dbReference type="EMBL" id="QGQD01000092">
    <property type="protein sequence ID" value="TLC98544.1"/>
    <property type="molecule type" value="Genomic_DNA"/>
</dbReference>
<comment type="caution">
    <text evidence="2">The sequence shown here is derived from an EMBL/GenBank/DDBJ whole genome shotgun (WGS) entry which is preliminary data.</text>
</comment>
<keyword evidence="3" id="KW-1185">Reference proteome</keyword>
<feature type="domain" description="Serine aminopeptidase S33" evidence="1">
    <location>
        <begin position="33"/>
        <end position="279"/>
    </location>
</feature>
<dbReference type="AlphaFoldDB" id="A0A4U8Q1G5"/>
<dbReference type="Pfam" id="PF12146">
    <property type="entry name" value="Hydrolase_4"/>
    <property type="match status" value="1"/>
</dbReference>
<dbReference type="Gene3D" id="3.40.50.1820">
    <property type="entry name" value="alpha/beta hydrolase"/>
    <property type="match status" value="1"/>
</dbReference>
<dbReference type="InterPro" id="IPR050261">
    <property type="entry name" value="FrsA_esterase"/>
</dbReference>
<dbReference type="SUPFAM" id="SSF53474">
    <property type="entry name" value="alpha/beta-Hydrolases"/>
    <property type="match status" value="1"/>
</dbReference>
<evidence type="ECO:0000259" key="1">
    <source>
        <dbReference type="Pfam" id="PF12146"/>
    </source>
</evidence>
<evidence type="ECO:0000313" key="2">
    <source>
        <dbReference type="EMBL" id="TLC98544.1"/>
    </source>
</evidence>
<protein>
    <submittedName>
        <fullName evidence="2">Esterase</fullName>
    </submittedName>
</protein>
<evidence type="ECO:0000313" key="3">
    <source>
        <dbReference type="Proteomes" id="UP000306509"/>
    </source>
</evidence>
<dbReference type="InterPro" id="IPR029058">
    <property type="entry name" value="AB_hydrolase_fold"/>
</dbReference>
<dbReference type="PANTHER" id="PTHR22946">
    <property type="entry name" value="DIENELACTONE HYDROLASE DOMAIN-CONTAINING PROTEIN-RELATED"/>
    <property type="match status" value="1"/>
</dbReference>
<proteinExistence type="predicted"/>